<dbReference type="PANTHER" id="PTHR43179:SF12">
    <property type="entry name" value="GALACTOFURANOSYLTRANSFERASE GLFT2"/>
    <property type="match status" value="1"/>
</dbReference>
<gene>
    <name evidence="5" type="ORF">METZ01_LOCUS326798</name>
</gene>
<dbReference type="AlphaFoldDB" id="A0A382PKN8"/>
<evidence type="ECO:0000256" key="2">
    <source>
        <dbReference type="ARBA" id="ARBA00022676"/>
    </source>
</evidence>
<evidence type="ECO:0000259" key="4">
    <source>
        <dbReference type="Pfam" id="PF00535"/>
    </source>
</evidence>
<dbReference type="PANTHER" id="PTHR43179">
    <property type="entry name" value="RHAMNOSYLTRANSFERASE WBBL"/>
    <property type="match status" value="1"/>
</dbReference>
<dbReference type="Gene3D" id="3.90.550.10">
    <property type="entry name" value="Spore Coat Polysaccharide Biosynthesis Protein SpsA, Chain A"/>
    <property type="match status" value="1"/>
</dbReference>
<protein>
    <recommendedName>
        <fullName evidence="4">Glycosyltransferase 2-like domain-containing protein</fullName>
    </recommendedName>
</protein>
<evidence type="ECO:0000256" key="3">
    <source>
        <dbReference type="ARBA" id="ARBA00022679"/>
    </source>
</evidence>
<sequence length="218" mass="24426">MELSNSDGDFALESMPLSVVIPTYGRSKDLEGLLSSVKPNEKTHEVIVVDDCSVNPGEFDTLKKNFPDVRFIHLEKNVGPGQARNEGARFAQGKILLYLDSDTELVSGGIDLLINFVRKHPDIKIFSGWDSPVPLNSGFFPRFKALFMVVGAPNTDADVSFIAGRCFAIDKEVMIESGGFNAEYKGAEVEDFEFGYRLRRKYGEIRYLNGLRVHHRYP</sequence>
<proteinExistence type="inferred from homology"/>
<dbReference type="EMBL" id="UINC01108097">
    <property type="protein sequence ID" value="SVC73944.1"/>
    <property type="molecule type" value="Genomic_DNA"/>
</dbReference>
<accession>A0A382PKN8</accession>
<reference evidence="5" key="1">
    <citation type="submission" date="2018-05" db="EMBL/GenBank/DDBJ databases">
        <authorList>
            <person name="Lanie J.A."/>
            <person name="Ng W.-L."/>
            <person name="Kazmierczak K.M."/>
            <person name="Andrzejewski T.M."/>
            <person name="Davidsen T.M."/>
            <person name="Wayne K.J."/>
            <person name="Tettelin H."/>
            <person name="Glass J.I."/>
            <person name="Rusch D."/>
            <person name="Podicherti R."/>
            <person name="Tsui H.-C.T."/>
            <person name="Winkler M.E."/>
        </authorList>
    </citation>
    <scope>NUCLEOTIDE SEQUENCE</scope>
</reference>
<feature type="domain" description="Glycosyltransferase 2-like" evidence="4">
    <location>
        <begin position="18"/>
        <end position="174"/>
    </location>
</feature>
<evidence type="ECO:0000313" key="5">
    <source>
        <dbReference type="EMBL" id="SVC73944.1"/>
    </source>
</evidence>
<dbReference type="GO" id="GO:0016757">
    <property type="term" value="F:glycosyltransferase activity"/>
    <property type="evidence" value="ECO:0007669"/>
    <property type="project" value="UniProtKB-KW"/>
</dbReference>
<keyword evidence="2" id="KW-0328">Glycosyltransferase</keyword>
<dbReference type="InterPro" id="IPR001173">
    <property type="entry name" value="Glyco_trans_2-like"/>
</dbReference>
<organism evidence="5">
    <name type="scientific">marine metagenome</name>
    <dbReference type="NCBI Taxonomy" id="408172"/>
    <lineage>
        <taxon>unclassified sequences</taxon>
        <taxon>metagenomes</taxon>
        <taxon>ecological metagenomes</taxon>
    </lineage>
</organism>
<dbReference type="InterPro" id="IPR029044">
    <property type="entry name" value="Nucleotide-diphossugar_trans"/>
</dbReference>
<keyword evidence="3" id="KW-0808">Transferase</keyword>
<comment type="similarity">
    <text evidence="1">Belongs to the glycosyltransferase 2 family.</text>
</comment>
<feature type="non-terminal residue" evidence="5">
    <location>
        <position position="218"/>
    </location>
</feature>
<dbReference type="SUPFAM" id="SSF53448">
    <property type="entry name" value="Nucleotide-diphospho-sugar transferases"/>
    <property type="match status" value="1"/>
</dbReference>
<evidence type="ECO:0000256" key="1">
    <source>
        <dbReference type="ARBA" id="ARBA00006739"/>
    </source>
</evidence>
<dbReference type="Pfam" id="PF00535">
    <property type="entry name" value="Glycos_transf_2"/>
    <property type="match status" value="1"/>
</dbReference>
<name>A0A382PKN8_9ZZZZ</name>